<dbReference type="Proteomes" id="UP000029078">
    <property type="component" value="Unassembled WGS sequence"/>
</dbReference>
<dbReference type="EMBL" id="JGZL01000003">
    <property type="protein sequence ID" value="KFI90633.1"/>
    <property type="molecule type" value="Genomic_DNA"/>
</dbReference>
<dbReference type="STRING" id="78346.BRUM_0401"/>
<accession>A0A087D533</accession>
<reference evidence="2 3" key="1">
    <citation type="submission" date="2014-03" db="EMBL/GenBank/DDBJ databases">
        <title>Genomics of Bifidobacteria.</title>
        <authorList>
            <person name="Ventura M."/>
            <person name="Milani C."/>
            <person name="Lugli G.A."/>
        </authorList>
    </citation>
    <scope>NUCLEOTIDE SEQUENCE [LARGE SCALE GENOMIC DNA]</scope>
    <source>
        <strain evidence="2 3">LMG 21811</strain>
    </source>
</reference>
<organism evidence="2 3">
    <name type="scientific">Bifidobacterium ruminantium</name>
    <dbReference type="NCBI Taxonomy" id="78346"/>
    <lineage>
        <taxon>Bacteria</taxon>
        <taxon>Bacillati</taxon>
        <taxon>Actinomycetota</taxon>
        <taxon>Actinomycetes</taxon>
        <taxon>Bifidobacteriales</taxon>
        <taxon>Bifidobacteriaceae</taxon>
        <taxon>Bifidobacterium</taxon>
    </lineage>
</organism>
<protein>
    <recommendedName>
        <fullName evidence="4">Phage protein</fullName>
    </recommendedName>
</protein>
<evidence type="ECO:0000313" key="2">
    <source>
        <dbReference type="EMBL" id="KFI90633.1"/>
    </source>
</evidence>
<keyword evidence="3" id="KW-1185">Reference proteome</keyword>
<name>A0A087D533_BIFRU</name>
<sequence length="139" mass="15777">MASYFFKSNARDDKKTVHPTQALVRLQPEAPQGGDHMPGRTRKTSRQFEKDKAAFFNQCKAQHAVCWLCGMPIDYNAVKNTTDDSFNLDHLYPVSKHPELQFDPAGFKPSHTSCNRLRSNQDPPTPIGTLSRQWINTSN</sequence>
<proteinExistence type="predicted"/>
<dbReference type="Gene3D" id="1.10.30.50">
    <property type="match status" value="1"/>
</dbReference>
<dbReference type="AlphaFoldDB" id="A0A087D533"/>
<dbReference type="eggNOG" id="ENOG502ZJ38">
    <property type="taxonomic scope" value="Bacteria"/>
</dbReference>
<evidence type="ECO:0008006" key="4">
    <source>
        <dbReference type="Google" id="ProtNLM"/>
    </source>
</evidence>
<gene>
    <name evidence="2" type="ORF">BRUM_0401</name>
</gene>
<comment type="caution">
    <text evidence="2">The sequence shown here is derived from an EMBL/GenBank/DDBJ whole genome shotgun (WGS) entry which is preliminary data.</text>
</comment>
<feature type="region of interest" description="Disordered" evidence="1">
    <location>
        <begin position="27"/>
        <end position="46"/>
    </location>
</feature>
<evidence type="ECO:0000313" key="3">
    <source>
        <dbReference type="Proteomes" id="UP000029078"/>
    </source>
</evidence>
<evidence type="ECO:0000256" key="1">
    <source>
        <dbReference type="SAM" id="MobiDB-lite"/>
    </source>
</evidence>